<evidence type="ECO:0000313" key="2">
    <source>
        <dbReference type="EMBL" id="KFB66523.1"/>
    </source>
</evidence>
<gene>
    <name evidence="2" type="ORF">CAPSK01_004202</name>
</gene>
<sequence length="547" mass="61585">MPFYERQPYIQPLYLVVSEVMRGEIRIPRFQRPGTEETWKAEQRGDLLDSLYRGFPIGTILLWSTAKPIKTIDHVGGFSIPPSPANSSQRLLLDGHQRLSTLVQILGPGLLGDLGRSGAQVVGQPLNESADSERWTFELNPAKNEDSRERFILLRAGQIPTPTQLPLNIALDRTALNKWIRDRSQPLSEHQIAEADALRDRLREYSIPVAVLVADSLQDATESFKRINSSGEPMSAFNMVVALAYQSDFDPQEIFQQYRADLLDPLGWQGISDTDILRVCAGLIGQGPAKFRVDEMARKLLQSREVIEQTFKQVEQAAKKLGDFCGILGPEALPYSWQLITLAICLKATTELSADEDDAVKRWFWLTTYGEVFAGVNSTVYDRSKKALEAMMRGQSWMAMERDVTSKIRQPQRFDFRAARSKACALAMARFHDKYEQSGQSKQYGLAHQALAKGAGAMALLLTTGQRSTWWHLMVVPDEDSVVGYREALKRRERGICETEDNRLLASIGVPEEVEGNVNELLGARRDVLLKNEEEFVKDLGLQWADQ</sequence>
<name>A0A084XVM9_9PROT</name>
<dbReference type="Pfam" id="PF03235">
    <property type="entry name" value="GmrSD_N"/>
    <property type="match status" value="1"/>
</dbReference>
<feature type="domain" description="GmrSD restriction endonucleases N-terminal" evidence="1">
    <location>
        <begin position="23"/>
        <end position="242"/>
    </location>
</feature>
<dbReference type="STRING" id="1457154.CAPSK01_004202"/>
<dbReference type="PANTHER" id="PTHR37292:SF2">
    <property type="entry name" value="DUF262 DOMAIN-CONTAINING PROTEIN"/>
    <property type="match status" value="1"/>
</dbReference>
<dbReference type="Proteomes" id="UP000019812">
    <property type="component" value="Unassembled WGS sequence"/>
</dbReference>
<comment type="caution">
    <text evidence="2">The sequence shown here is derived from an EMBL/GenBank/DDBJ whole genome shotgun (WGS) entry which is preliminary data.</text>
</comment>
<organism evidence="2 3">
    <name type="scientific">Candidatus Accumulibacter vicinus</name>
    <dbReference type="NCBI Taxonomy" id="2954382"/>
    <lineage>
        <taxon>Bacteria</taxon>
        <taxon>Pseudomonadati</taxon>
        <taxon>Pseudomonadota</taxon>
        <taxon>Betaproteobacteria</taxon>
        <taxon>Candidatus Accumulibacter</taxon>
    </lineage>
</organism>
<protein>
    <recommendedName>
        <fullName evidence="1">GmrSD restriction endonucleases N-terminal domain-containing protein</fullName>
    </recommendedName>
</protein>
<reference evidence="2 3" key="1">
    <citation type="submission" date="2014-07" db="EMBL/GenBank/DDBJ databases">
        <title>Expanding our view of genomic diversity in Candidatus Accumulibacter clades.</title>
        <authorList>
            <person name="Skennerton C.T."/>
            <person name="Barr J.J."/>
            <person name="Slater F.R."/>
            <person name="Bond P.L."/>
            <person name="Tyson G.W."/>
        </authorList>
    </citation>
    <scope>NUCLEOTIDE SEQUENCE [LARGE SCALE GENOMIC DNA]</scope>
    <source>
        <strain evidence="3">SK-01</strain>
    </source>
</reference>
<dbReference type="PANTHER" id="PTHR37292">
    <property type="entry name" value="VNG6097C"/>
    <property type="match status" value="1"/>
</dbReference>
<dbReference type="RefSeq" id="WP_034930066.1">
    <property type="nucleotide sequence ID" value="NZ_JDSS02000042.1"/>
</dbReference>
<dbReference type="InterPro" id="IPR004919">
    <property type="entry name" value="GmrSD_N"/>
</dbReference>
<evidence type="ECO:0000313" key="3">
    <source>
        <dbReference type="Proteomes" id="UP000019812"/>
    </source>
</evidence>
<dbReference type="AlphaFoldDB" id="A0A084XVM9"/>
<dbReference type="EMBL" id="JDSS02000042">
    <property type="protein sequence ID" value="KFB66523.1"/>
    <property type="molecule type" value="Genomic_DNA"/>
</dbReference>
<proteinExistence type="predicted"/>
<evidence type="ECO:0000259" key="1">
    <source>
        <dbReference type="Pfam" id="PF03235"/>
    </source>
</evidence>
<accession>A0A084XVM9</accession>